<dbReference type="KEGG" id="hhk:HH1059_20750"/>
<keyword evidence="2" id="KW-1185">Reference proteome</keyword>
<reference evidence="1" key="1">
    <citation type="submission" date="2016-02" db="EMBL/GenBank/DDBJ databases">
        <title>Halorhodospira halochloris DSM-1059 complete genome, version 2.</title>
        <authorList>
            <person name="Tsukatani Y."/>
        </authorList>
    </citation>
    <scope>NUCLEOTIDE SEQUENCE</scope>
    <source>
        <strain evidence="1">DSM 1059</strain>
    </source>
</reference>
<name>A0A0X8XB67_HALHR</name>
<accession>A0A0X8XB67</accession>
<evidence type="ECO:0000313" key="1">
    <source>
        <dbReference type="EMBL" id="BAU58784.2"/>
    </source>
</evidence>
<organism evidence="1 2">
    <name type="scientific">Halorhodospira halochloris</name>
    <name type="common">Ectothiorhodospira halochloris</name>
    <dbReference type="NCBI Taxonomy" id="1052"/>
    <lineage>
        <taxon>Bacteria</taxon>
        <taxon>Pseudomonadati</taxon>
        <taxon>Pseudomonadota</taxon>
        <taxon>Gammaproteobacteria</taxon>
        <taxon>Chromatiales</taxon>
        <taxon>Ectothiorhodospiraceae</taxon>
        <taxon>Halorhodospira</taxon>
    </lineage>
</organism>
<dbReference type="EMBL" id="AP017372">
    <property type="protein sequence ID" value="BAU58784.2"/>
    <property type="molecule type" value="Genomic_DNA"/>
</dbReference>
<dbReference type="Proteomes" id="UP000218890">
    <property type="component" value="Chromosome"/>
</dbReference>
<gene>
    <name evidence="1" type="ORF">HH1059_20750</name>
</gene>
<evidence type="ECO:0000313" key="2">
    <source>
        <dbReference type="Proteomes" id="UP000218890"/>
    </source>
</evidence>
<proteinExistence type="predicted"/>
<protein>
    <submittedName>
        <fullName evidence="1">Uncharacterized protein</fullName>
    </submittedName>
</protein>
<sequence length="90" mass="9999">MKVTQIKGPGFSAYIVPAAVEEMAQVLLSAFASEDSDVLRAAVGAREGQPLQEALEDWLLLQLDLEDQAVAQILFRLFVDRLQRRVEVLT</sequence>
<dbReference type="AlphaFoldDB" id="A0A0X8XB67"/>